<dbReference type="PROSITE" id="PS51257">
    <property type="entry name" value="PROKAR_LIPOPROTEIN"/>
    <property type="match status" value="1"/>
</dbReference>
<dbReference type="EMBL" id="JAIRAU010000048">
    <property type="protein sequence ID" value="MBZ5714642.1"/>
    <property type="molecule type" value="Genomic_DNA"/>
</dbReference>
<comment type="caution">
    <text evidence="2">The sequence shown here is derived from an EMBL/GenBank/DDBJ whole genome shotgun (WGS) entry which is preliminary data.</text>
</comment>
<feature type="region of interest" description="Disordered" evidence="1">
    <location>
        <begin position="218"/>
        <end position="239"/>
    </location>
</feature>
<evidence type="ECO:0000313" key="2">
    <source>
        <dbReference type="EMBL" id="MBZ5714642.1"/>
    </source>
</evidence>
<organism evidence="2 3">
    <name type="scientific">Nannocystis pusilla</name>
    <dbReference type="NCBI Taxonomy" id="889268"/>
    <lineage>
        <taxon>Bacteria</taxon>
        <taxon>Pseudomonadati</taxon>
        <taxon>Myxococcota</taxon>
        <taxon>Polyangia</taxon>
        <taxon>Nannocystales</taxon>
        <taxon>Nannocystaceae</taxon>
        <taxon>Nannocystis</taxon>
    </lineage>
</organism>
<dbReference type="RefSeq" id="WP_224196374.1">
    <property type="nucleotide sequence ID" value="NZ_JAIRAU010000048.1"/>
</dbReference>
<dbReference type="Proteomes" id="UP001139031">
    <property type="component" value="Unassembled WGS sequence"/>
</dbReference>
<evidence type="ECO:0000256" key="1">
    <source>
        <dbReference type="SAM" id="MobiDB-lite"/>
    </source>
</evidence>
<accession>A0ABS7U296</accession>
<name>A0ABS7U296_9BACT</name>
<gene>
    <name evidence="2" type="ORF">K7C98_35880</name>
</gene>
<feature type="region of interest" description="Disordered" evidence="1">
    <location>
        <begin position="182"/>
        <end position="206"/>
    </location>
</feature>
<keyword evidence="3" id="KW-1185">Reference proteome</keyword>
<sequence length="239" mass="23905">MSERPARSAALVLAALVIACGKPVDPSGNEDATFTKASMAVQAPTGDNRPLSADLAVEPVSMLVTFNRLKSADKLQEALNKKPGQFSHIDLDKDASPDPLTVADRPSKDGHAFEIRVRPSTGEFVVATMLFDQEWSYLGHYDGVMGGAASTTARPLPAAPLPGAPATAPAPVVVATPPAAVPSAAPAQVAADTPAPAPTAAPAAPAVAATLPPTPAVAGAVQAVPPGSAQPAAAAPKSP</sequence>
<protein>
    <submittedName>
        <fullName evidence="2">Uncharacterized protein</fullName>
    </submittedName>
</protein>
<reference evidence="2" key="1">
    <citation type="submission" date="2021-08" db="EMBL/GenBank/DDBJ databases">
        <authorList>
            <person name="Stevens D.C."/>
        </authorList>
    </citation>
    <scope>NUCLEOTIDE SEQUENCE</scope>
    <source>
        <strain evidence="2">DSM 53165</strain>
    </source>
</reference>
<evidence type="ECO:0000313" key="3">
    <source>
        <dbReference type="Proteomes" id="UP001139031"/>
    </source>
</evidence>
<proteinExistence type="predicted"/>